<evidence type="ECO:0000256" key="3">
    <source>
        <dbReference type="ARBA" id="ARBA00022475"/>
    </source>
</evidence>
<dbReference type="GO" id="GO:0005886">
    <property type="term" value="C:plasma membrane"/>
    <property type="evidence" value="ECO:0007669"/>
    <property type="project" value="UniProtKB-SubCell"/>
</dbReference>
<feature type="transmembrane region" description="Helical" evidence="7">
    <location>
        <begin position="31"/>
        <end position="53"/>
    </location>
</feature>
<evidence type="ECO:0000256" key="2">
    <source>
        <dbReference type="ARBA" id="ARBA00006683"/>
    </source>
</evidence>
<keyword evidence="4 7" id="KW-0812">Transmembrane</keyword>
<reference evidence="9" key="1">
    <citation type="journal article" date="2021" name="PeerJ">
        <title>Extensive microbial diversity within the chicken gut microbiome revealed by metagenomics and culture.</title>
        <authorList>
            <person name="Gilroy R."/>
            <person name="Ravi A."/>
            <person name="Getino M."/>
            <person name="Pursley I."/>
            <person name="Horton D.L."/>
            <person name="Alikhan N.F."/>
            <person name="Baker D."/>
            <person name="Gharbi K."/>
            <person name="Hall N."/>
            <person name="Watson M."/>
            <person name="Adriaenssens E.M."/>
            <person name="Foster-Nyarko E."/>
            <person name="Jarju S."/>
            <person name="Secka A."/>
            <person name="Antonio M."/>
            <person name="Oren A."/>
            <person name="Chaudhuri R.R."/>
            <person name="La Ragione R."/>
            <person name="Hildebrand F."/>
            <person name="Pallen M.J."/>
        </authorList>
    </citation>
    <scope>NUCLEOTIDE SEQUENCE</scope>
    <source>
        <strain evidence="9">ChiSjej5B23-16112</strain>
    </source>
</reference>
<keyword evidence="9" id="KW-0808">Transferase</keyword>
<dbReference type="AlphaFoldDB" id="A0A921HZR9"/>
<evidence type="ECO:0000259" key="8">
    <source>
        <dbReference type="Pfam" id="PF02706"/>
    </source>
</evidence>
<evidence type="ECO:0000313" key="10">
    <source>
        <dbReference type="Proteomes" id="UP000769156"/>
    </source>
</evidence>
<evidence type="ECO:0000256" key="1">
    <source>
        <dbReference type="ARBA" id="ARBA00004651"/>
    </source>
</evidence>
<dbReference type="GO" id="GO:0004713">
    <property type="term" value="F:protein tyrosine kinase activity"/>
    <property type="evidence" value="ECO:0007669"/>
    <property type="project" value="UniProtKB-KW"/>
</dbReference>
<protein>
    <submittedName>
        <fullName evidence="9">Protein-tyrosine kinase</fullName>
    </submittedName>
</protein>
<dbReference type="EMBL" id="DYVY01000027">
    <property type="protein sequence ID" value="HJF93440.1"/>
    <property type="molecule type" value="Genomic_DNA"/>
</dbReference>
<dbReference type="Proteomes" id="UP000769156">
    <property type="component" value="Unassembled WGS sequence"/>
</dbReference>
<dbReference type="Pfam" id="PF02706">
    <property type="entry name" value="Wzz"/>
    <property type="match status" value="1"/>
</dbReference>
<evidence type="ECO:0000256" key="4">
    <source>
        <dbReference type="ARBA" id="ARBA00022692"/>
    </source>
</evidence>
<reference evidence="9" key="2">
    <citation type="submission" date="2021-09" db="EMBL/GenBank/DDBJ databases">
        <authorList>
            <person name="Gilroy R."/>
        </authorList>
    </citation>
    <scope>NUCLEOTIDE SEQUENCE</scope>
    <source>
        <strain evidence="9">ChiSjej5B23-16112</strain>
    </source>
</reference>
<sequence>MNQEKVTSRDFENEEITIDLTELFMALWSKIHLIILAGILMAFVAFAGTKLLITPMYTSTTSMYVLTRTGDSSGVTYNDLQTGTQLTQDYMELVKSRPVLEQVIAVLNLDMTTAELSESIATENAANTRILTVSVENEDPKMAKEIADALRESVSIKITEIMEADAVNTIEEANLPTAPSSPNVMRNIAIGALLGILIAAGIIILIFILDDTIKTPDDVEHYLGLNVLTSIPIEEGAKKTKKVKGLSSKKLQKQMKR</sequence>
<comment type="caution">
    <text evidence="9">The sequence shown here is derived from an EMBL/GenBank/DDBJ whole genome shotgun (WGS) entry which is preliminary data.</text>
</comment>
<dbReference type="PANTHER" id="PTHR32309">
    <property type="entry name" value="TYROSINE-PROTEIN KINASE"/>
    <property type="match status" value="1"/>
</dbReference>
<name>A0A921HZR9_9FIRM</name>
<feature type="domain" description="Polysaccharide chain length determinant N-terminal" evidence="8">
    <location>
        <begin position="17"/>
        <end position="105"/>
    </location>
</feature>
<evidence type="ECO:0000256" key="5">
    <source>
        <dbReference type="ARBA" id="ARBA00022989"/>
    </source>
</evidence>
<evidence type="ECO:0000256" key="6">
    <source>
        <dbReference type="ARBA" id="ARBA00023136"/>
    </source>
</evidence>
<keyword evidence="5 7" id="KW-1133">Transmembrane helix</keyword>
<keyword evidence="9" id="KW-0829">Tyrosine-protein kinase</keyword>
<keyword evidence="9" id="KW-0418">Kinase</keyword>
<comment type="similarity">
    <text evidence="2">Belongs to the CpsC/CapA family.</text>
</comment>
<evidence type="ECO:0000256" key="7">
    <source>
        <dbReference type="SAM" id="Phobius"/>
    </source>
</evidence>
<gene>
    <name evidence="9" type="ORF">K8V82_01435</name>
</gene>
<proteinExistence type="inferred from homology"/>
<accession>A0A921HZR9</accession>
<dbReference type="InterPro" id="IPR050445">
    <property type="entry name" value="Bact_polysacc_biosynth/exp"/>
</dbReference>
<keyword evidence="3" id="KW-1003">Cell membrane</keyword>
<dbReference type="InterPro" id="IPR003856">
    <property type="entry name" value="LPS_length_determ_N"/>
</dbReference>
<organism evidence="9 10">
    <name type="scientific">Lachnoclostridium phocaeense</name>
    <dbReference type="NCBI Taxonomy" id="1871021"/>
    <lineage>
        <taxon>Bacteria</taxon>
        <taxon>Bacillati</taxon>
        <taxon>Bacillota</taxon>
        <taxon>Clostridia</taxon>
        <taxon>Lachnospirales</taxon>
        <taxon>Lachnospiraceae</taxon>
    </lineage>
</organism>
<comment type="subcellular location">
    <subcellularLocation>
        <location evidence="1">Cell membrane</location>
        <topology evidence="1">Multi-pass membrane protein</topology>
    </subcellularLocation>
</comment>
<feature type="transmembrane region" description="Helical" evidence="7">
    <location>
        <begin position="188"/>
        <end position="209"/>
    </location>
</feature>
<evidence type="ECO:0000313" key="9">
    <source>
        <dbReference type="EMBL" id="HJF93440.1"/>
    </source>
</evidence>
<keyword evidence="6 7" id="KW-0472">Membrane</keyword>
<dbReference type="PANTHER" id="PTHR32309:SF13">
    <property type="entry name" value="FERRIC ENTEROBACTIN TRANSPORT PROTEIN FEPE"/>
    <property type="match status" value="1"/>
</dbReference>